<proteinExistence type="predicted"/>
<evidence type="ECO:0000313" key="2">
    <source>
        <dbReference type="Proteomes" id="UP000464468"/>
    </source>
</evidence>
<gene>
    <name evidence="1" type="ORF">GVO57_10475</name>
</gene>
<sequence>MTTTNPNEVPKYHATPELLDAIYARTAEQAQERIDAEQRAREWPHDVDQLLAKLAHTVAAHEERIAALEARAGVGRG</sequence>
<dbReference type="RefSeq" id="WP_160593094.1">
    <property type="nucleotide sequence ID" value="NZ_CP047895.1"/>
</dbReference>
<dbReference type="KEGG" id="schy:GVO57_10475"/>
<dbReference type="Proteomes" id="UP000464468">
    <property type="component" value="Chromosome"/>
</dbReference>
<organism evidence="1 2">
    <name type="scientific">Sphingomonas changnyeongensis</name>
    <dbReference type="NCBI Taxonomy" id="2698679"/>
    <lineage>
        <taxon>Bacteria</taxon>
        <taxon>Pseudomonadati</taxon>
        <taxon>Pseudomonadota</taxon>
        <taxon>Alphaproteobacteria</taxon>
        <taxon>Sphingomonadales</taxon>
        <taxon>Sphingomonadaceae</taxon>
        <taxon>Sphingomonas</taxon>
    </lineage>
</organism>
<protein>
    <submittedName>
        <fullName evidence="1">Uncharacterized protein</fullName>
    </submittedName>
</protein>
<name>A0A7Z2NXE2_9SPHN</name>
<dbReference type="EMBL" id="CP047895">
    <property type="protein sequence ID" value="QHL91164.1"/>
    <property type="molecule type" value="Genomic_DNA"/>
</dbReference>
<accession>A0A7Z2NXE2</accession>
<reference evidence="1 2" key="1">
    <citation type="submission" date="2020-01" db="EMBL/GenBank/DDBJ databases">
        <title>Sphingomonas sp. C33 whole genome sequece.</title>
        <authorList>
            <person name="Park C."/>
        </authorList>
    </citation>
    <scope>NUCLEOTIDE SEQUENCE [LARGE SCALE GENOMIC DNA]</scope>
    <source>
        <strain evidence="1 2">C33</strain>
    </source>
</reference>
<keyword evidence="2" id="KW-1185">Reference proteome</keyword>
<dbReference type="AlphaFoldDB" id="A0A7Z2NXE2"/>
<evidence type="ECO:0000313" key="1">
    <source>
        <dbReference type="EMBL" id="QHL91164.1"/>
    </source>
</evidence>